<dbReference type="EMBL" id="JAMGBD010000001">
    <property type="protein sequence ID" value="MCL6683809.1"/>
    <property type="molecule type" value="Genomic_DNA"/>
</dbReference>
<dbReference type="RefSeq" id="WP_249847853.1">
    <property type="nucleotide sequence ID" value="NZ_JAMGBD010000001.1"/>
</dbReference>
<proteinExistence type="predicted"/>
<sequence length="138" mass="14992">MRLVVPAALAATVIGLAACNTYAEPASAANAAAAGGRQCFYAPNVTGYRRGPGDTVIVNTNSRDYYQFDTQPYCADRIVWENRVALRSRTGTFICNGYDAELYVPDAVGAAYCPLYHMHKLTPAEVAVERATPPRDKR</sequence>
<feature type="signal peptide" evidence="1">
    <location>
        <begin position="1"/>
        <end position="23"/>
    </location>
</feature>
<keyword evidence="1" id="KW-0732">Signal</keyword>
<evidence type="ECO:0000313" key="3">
    <source>
        <dbReference type="Proteomes" id="UP001165363"/>
    </source>
</evidence>
<keyword evidence="3" id="KW-1185">Reference proteome</keyword>
<evidence type="ECO:0000256" key="1">
    <source>
        <dbReference type="SAM" id="SignalP"/>
    </source>
</evidence>
<dbReference type="Proteomes" id="UP001165363">
    <property type="component" value="Unassembled WGS sequence"/>
</dbReference>
<feature type="chain" id="PRO_5045287168" evidence="1">
    <location>
        <begin position="24"/>
        <end position="138"/>
    </location>
</feature>
<comment type="caution">
    <text evidence="2">The sequence shown here is derived from an EMBL/GenBank/DDBJ whole genome shotgun (WGS) entry which is preliminary data.</text>
</comment>
<name>A0ABT0RMD2_9SPHN</name>
<dbReference type="PROSITE" id="PS51257">
    <property type="entry name" value="PROKAR_LIPOPROTEIN"/>
    <property type="match status" value="1"/>
</dbReference>
<dbReference type="InterPro" id="IPR045500">
    <property type="entry name" value="DUF6491"/>
</dbReference>
<dbReference type="Pfam" id="PF20101">
    <property type="entry name" value="DUF6491"/>
    <property type="match status" value="1"/>
</dbReference>
<evidence type="ECO:0000313" key="2">
    <source>
        <dbReference type="EMBL" id="MCL6683809.1"/>
    </source>
</evidence>
<organism evidence="2 3">
    <name type="scientific">Sphingomonas alba</name>
    <dbReference type="NCBI Taxonomy" id="2908208"/>
    <lineage>
        <taxon>Bacteria</taxon>
        <taxon>Pseudomonadati</taxon>
        <taxon>Pseudomonadota</taxon>
        <taxon>Alphaproteobacteria</taxon>
        <taxon>Sphingomonadales</taxon>
        <taxon>Sphingomonadaceae</taxon>
        <taxon>Sphingomonas</taxon>
    </lineage>
</organism>
<reference evidence="2" key="1">
    <citation type="submission" date="2022-05" db="EMBL/GenBank/DDBJ databases">
        <authorList>
            <person name="Jo J.-H."/>
            <person name="Im W.-T."/>
        </authorList>
    </citation>
    <scope>NUCLEOTIDE SEQUENCE</scope>
    <source>
        <strain evidence="2">SE158</strain>
    </source>
</reference>
<accession>A0ABT0RMD2</accession>
<gene>
    <name evidence="2" type="ORF">LZ536_07830</name>
</gene>
<protein>
    <submittedName>
        <fullName evidence="2">DUF6491 family protein</fullName>
    </submittedName>
</protein>